<comment type="subcellular location">
    <subcellularLocation>
        <location evidence="1">Endomembrane system</location>
    </subcellularLocation>
</comment>
<evidence type="ECO:0000313" key="8">
    <source>
        <dbReference type="Proteomes" id="UP000182894"/>
    </source>
</evidence>
<dbReference type="Pfam" id="PF13379">
    <property type="entry name" value="NMT1_2"/>
    <property type="match status" value="1"/>
</dbReference>
<dbReference type="InterPro" id="IPR044527">
    <property type="entry name" value="NrtA/CpmA_ABC-bd_dom"/>
</dbReference>
<protein>
    <submittedName>
        <fullName evidence="7">Nitrate/nitrite transport system substrate-binding protein</fullName>
    </submittedName>
</protein>
<reference evidence="8" key="1">
    <citation type="submission" date="2016-10" db="EMBL/GenBank/DDBJ databases">
        <authorList>
            <person name="Varghese N."/>
            <person name="Submissions S."/>
        </authorList>
    </citation>
    <scope>NUCLEOTIDE SEQUENCE [LARGE SCALE GENOMIC DNA]</scope>
    <source>
        <strain evidence="8">ATCC 700689</strain>
    </source>
</reference>
<keyword evidence="8" id="KW-1185">Reference proteome</keyword>
<proteinExistence type="predicted"/>
<keyword evidence="4" id="KW-0997">Cell inner membrane</keyword>
<dbReference type="PANTHER" id="PTHR30024:SF7">
    <property type="entry name" value="NITRATE_NITRITE BINDING PROTEIN NRTA"/>
    <property type="match status" value="1"/>
</dbReference>
<evidence type="ECO:0000256" key="3">
    <source>
        <dbReference type="ARBA" id="ARBA00022475"/>
    </source>
</evidence>
<dbReference type="STRING" id="89065.SAMN05216605_101456"/>
<accession>A0A1G7SHM6</accession>
<evidence type="ECO:0000256" key="1">
    <source>
        <dbReference type="ARBA" id="ARBA00004308"/>
    </source>
</evidence>
<name>A0A1G7SHM6_9PSED</name>
<keyword evidence="2" id="KW-0813">Transport</keyword>
<dbReference type="Proteomes" id="UP000182894">
    <property type="component" value="Unassembled WGS sequence"/>
</dbReference>
<dbReference type="SUPFAM" id="SSF53850">
    <property type="entry name" value="Periplasmic binding protein-like II"/>
    <property type="match status" value="1"/>
</dbReference>
<evidence type="ECO:0000256" key="2">
    <source>
        <dbReference type="ARBA" id="ARBA00022448"/>
    </source>
</evidence>
<keyword evidence="5" id="KW-0732">Signal</keyword>
<dbReference type="EMBL" id="FNCO01000001">
    <property type="protein sequence ID" value="SDG22451.1"/>
    <property type="molecule type" value="Genomic_DNA"/>
</dbReference>
<keyword evidence="3" id="KW-1003">Cell membrane</keyword>
<dbReference type="CDD" id="cd13553">
    <property type="entry name" value="PBP2_NrtA_CpmA_like"/>
    <property type="match status" value="1"/>
</dbReference>
<sequence>MASFSSRLRPGRGDVFLWKTGSACGHVDLQAEPKTMNDTLDTPLAWVNGSDAPELTTIDVGFMALTDAASLIIAATQGFAQPYGLNINLHRQSSWASLRDNLVNGELHAAHSLYGLVYAAQLGIGGPAKDMAVLMGLNQNGQSINLSRALQAQGVITPEALDRRTHQSGTKLTFAQTFPTGNHAMWLYYWLASQGIHPLQDVDSVVVPPPQMVEHLKAQRIDGFCVGEPWGASAVSQNLGFTLATTQAIWPDHPEKVLGCSLEFVERYPNTARALVMAVLEASRFIEQSPENRRSAAHMLSGSDYVNAPVEDIEGRLLGQYGDGLGNHWQDPHAVSFHRNGEVNMPYLSDGMWFMTQFRRWGLLREDPDYRDIARRVQQLALYRQAAEALNIPVPASAMRSSQLIDGKVWDGSDPVGYAHGFKLHALAPAAPASIDH</sequence>
<evidence type="ECO:0000256" key="4">
    <source>
        <dbReference type="ARBA" id="ARBA00022519"/>
    </source>
</evidence>
<dbReference type="Gene3D" id="3.40.190.10">
    <property type="entry name" value="Periplasmic binding protein-like II"/>
    <property type="match status" value="2"/>
</dbReference>
<organism evidence="7 8">
    <name type="scientific">Pseudomonas abietaniphila</name>
    <dbReference type="NCBI Taxonomy" id="89065"/>
    <lineage>
        <taxon>Bacteria</taxon>
        <taxon>Pseudomonadati</taxon>
        <taxon>Pseudomonadota</taxon>
        <taxon>Gammaproteobacteria</taxon>
        <taxon>Pseudomonadales</taxon>
        <taxon>Pseudomonadaceae</taxon>
        <taxon>Pseudomonas</taxon>
    </lineage>
</organism>
<dbReference type="PANTHER" id="PTHR30024">
    <property type="entry name" value="ALIPHATIC SULFONATES-BINDING PROTEIN-RELATED"/>
    <property type="match status" value="1"/>
</dbReference>
<keyword evidence="6" id="KW-0472">Membrane</keyword>
<dbReference type="GO" id="GO:0012505">
    <property type="term" value="C:endomembrane system"/>
    <property type="evidence" value="ECO:0007669"/>
    <property type="project" value="UniProtKB-SubCell"/>
</dbReference>
<dbReference type="AlphaFoldDB" id="A0A1G7SHM6"/>
<evidence type="ECO:0000256" key="6">
    <source>
        <dbReference type="ARBA" id="ARBA00023136"/>
    </source>
</evidence>
<evidence type="ECO:0000313" key="7">
    <source>
        <dbReference type="EMBL" id="SDG22451.1"/>
    </source>
</evidence>
<evidence type="ECO:0000256" key="5">
    <source>
        <dbReference type="ARBA" id="ARBA00022729"/>
    </source>
</evidence>
<gene>
    <name evidence="7" type="ORF">SAMN05216605_101456</name>
</gene>